<evidence type="ECO:0000256" key="1">
    <source>
        <dbReference type="SAM" id="MobiDB-lite"/>
    </source>
</evidence>
<feature type="compositionally biased region" description="Basic and acidic residues" evidence="1">
    <location>
        <begin position="797"/>
        <end position="807"/>
    </location>
</feature>
<dbReference type="EnsemblMetazoa" id="G2538.1">
    <property type="protein sequence ID" value="G2538.1:cds"/>
    <property type="gene ID" value="G2538"/>
</dbReference>
<feature type="region of interest" description="Disordered" evidence="1">
    <location>
        <begin position="1210"/>
        <end position="1239"/>
    </location>
</feature>
<dbReference type="InterPro" id="IPR036465">
    <property type="entry name" value="vWFA_dom_sf"/>
</dbReference>
<dbReference type="Gene3D" id="3.40.50.410">
    <property type="entry name" value="von Willebrand factor, type A domain"/>
    <property type="match status" value="2"/>
</dbReference>
<name>A0A8W8KWX9_MAGGI</name>
<protein>
    <recommendedName>
        <fullName evidence="2">VWFA domain-containing protein</fullName>
    </recommendedName>
</protein>
<feature type="domain" description="VWFA" evidence="2">
    <location>
        <begin position="996"/>
        <end position="1173"/>
    </location>
</feature>
<dbReference type="Proteomes" id="UP000005408">
    <property type="component" value="Unassembled WGS sequence"/>
</dbReference>
<dbReference type="PANTHER" id="PTHR46478">
    <property type="entry name" value="VON WILLEBRAND FACTOR A DOMAIN-CONTAINING PROTEIN 3A"/>
    <property type="match status" value="1"/>
</dbReference>
<keyword evidence="4" id="KW-1185">Reference proteome</keyword>
<dbReference type="SUPFAM" id="SSF53300">
    <property type="entry name" value="vWA-like"/>
    <property type="match status" value="3"/>
</dbReference>
<feature type="compositionally biased region" description="Basic and acidic residues" evidence="1">
    <location>
        <begin position="826"/>
        <end position="838"/>
    </location>
</feature>
<dbReference type="AlphaFoldDB" id="A0A8W8KWX9"/>
<sequence>MEAIFGRGSRKSSLLEENENEIDDETENPVREDAEDEDLEVADDDDDDEDDSDSDSSFDDHPRTWENPIPWEQPVVKNAKPPHPLTVTHVNQTRDLMKLQSAEAMMNAELQNSEEWLKLHSVEYMKLTLKDLVDRGKIGNMKPDHRTGKALQHIQFEAYDVNEFEYKLNMAIEMYTKRIKWLLQGSKRIFGNIRGKRIAVVVDISDANAGFGRLTAFQESLVHLIDEQLAQRQSIYLMSFGTDIDPLWPVARDVNCRIVEEAKEWVMRMKPSGGCNLLKALKHVLKVQDVDSVMIILGSVPDQTSEILCDYVHQLGIGQGIPLQTVAYDCSNHLTNLTLRSLSEVSHGSYHCYTANCEDQIYTGTDISLILKEIQKAQEVINKIKEMRDGMMGSALVSIMNEITTEVAKLPQSRFLPRPPGHDLPLKIEVPKFQARSSIEWIKQHGLKARRLDLYQILAPNAYSYKEEFIPVIKKAVQSQVHEATMVQFQWHDGSVKNIHVDMSLLFEYQKQLYSTVRLYEKRIEWLASGSRRIFGTIVEKNVVILIDLSISNVNYLVHIQHSLRLLMEQQLANKEYFNMIAFGSEAVTFKPTMVKPTPANLQEAWSWVLDLQCGGSRNFLSAFKLAVENEEEIKHKIFSDGIYLFSSGVPDQTQDICCSYIEQSTSGRGIHLHSILFNVDDYDAEGAIPGRYANITRTAECLRNMAHCSKGRFHWFRETGIIESDDIQHITTEIDKAMNFSKKVQLLVESVKKKYRNRYQHDIMEEMAALPAPPRFRRKALPPTASTTPPATYRQQRTEVKEERAKILSKRPTSASYLRDSQIAGRDRPNSARDPMSRVKSSKRFATTSFFLDTKQKMGDGTGSVIKKYPDQKSVRKAVGQPHIPDVEDIVSTKEWLRLYSLSKLKLDLDKLVSGPDCKHNEGTVKTLHKHVSAKYCDIFPSINVKGTIKHLQLLPHELKEYEAQVEKVLKRYLKRLQWLLSGSRRVFGTILHKKVVILVDTSGSMEQYMNELKKELAALIWDQLYRLGARFNLIRFSGDCEKWKQRLEPATQENCHSAVSWSSRFTASGNTCTLDALRMAFDDPDITAVYMLTDGKPDTSTSMVLKEVSEMNVDRKIPINTISFNCSDSTANNFLHLMAQETSGRYHRCQTDFDAQLFAHKLLTEGFEDTEYPHLPEFEGDDLRRLGSEINTARKYLAQSRQYRSLYQSKVSQSEKPASNKGNVTPFVVGKPKTTVQ</sequence>
<feature type="region of interest" description="Disordered" evidence="1">
    <location>
        <begin position="781"/>
        <end position="841"/>
    </location>
</feature>
<dbReference type="InterPro" id="IPR002035">
    <property type="entry name" value="VWF_A"/>
</dbReference>
<evidence type="ECO:0000259" key="2">
    <source>
        <dbReference type="PROSITE" id="PS50234"/>
    </source>
</evidence>
<dbReference type="Pfam" id="PF13768">
    <property type="entry name" value="VWA_3"/>
    <property type="match status" value="3"/>
</dbReference>
<dbReference type="SMART" id="SM00327">
    <property type="entry name" value="VWA"/>
    <property type="match status" value="2"/>
</dbReference>
<feature type="compositionally biased region" description="Acidic residues" evidence="1">
    <location>
        <begin position="16"/>
        <end position="57"/>
    </location>
</feature>
<feature type="compositionally biased region" description="Low complexity" evidence="1">
    <location>
        <begin position="783"/>
        <end position="793"/>
    </location>
</feature>
<organism evidence="3 4">
    <name type="scientific">Magallana gigas</name>
    <name type="common">Pacific oyster</name>
    <name type="synonym">Crassostrea gigas</name>
    <dbReference type="NCBI Taxonomy" id="29159"/>
    <lineage>
        <taxon>Eukaryota</taxon>
        <taxon>Metazoa</taxon>
        <taxon>Spiralia</taxon>
        <taxon>Lophotrochozoa</taxon>
        <taxon>Mollusca</taxon>
        <taxon>Bivalvia</taxon>
        <taxon>Autobranchia</taxon>
        <taxon>Pteriomorphia</taxon>
        <taxon>Ostreida</taxon>
        <taxon>Ostreoidea</taxon>
        <taxon>Ostreidae</taxon>
        <taxon>Magallana</taxon>
    </lineage>
</organism>
<feature type="region of interest" description="Disordered" evidence="1">
    <location>
        <begin position="1"/>
        <end position="81"/>
    </location>
</feature>
<reference evidence="3" key="1">
    <citation type="submission" date="2022-08" db="UniProtKB">
        <authorList>
            <consortium name="EnsemblMetazoa"/>
        </authorList>
    </citation>
    <scope>IDENTIFICATION</scope>
    <source>
        <strain evidence="3">05x7-T-G4-1.051#20</strain>
    </source>
</reference>
<accession>A0A8W8KWX9</accession>
<proteinExistence type="predicted"/>
<dbReference type="PANTHER" id="PTHR46478:SF1">
    <property type="entry name" value="VON WILLEBRAND FACTOR A DOMAIN-CONTAINING PROTEIN 3A"/>
    <property type="match status" value="1"/>
</dbReference>
<dbReference type="CDD" id="cd00198">
    <property type="entry name" value="vWFA"/>
    <property type="match status" value="1"/>
</dbReference>
<evidence type="ECO:0000313" key="3">
    <source>
        <dbReference type="EnsemblMetazoa" id="G2538.1:cds"/>
    </source>
</evidence>
<dbReference type="PROSITE" id="PS50234">
    <property type="entry name" value="VWFA"/>
    <property type="match status" value="1"/>
</dbReference>
<feature type="compositionally biased region" description="Polar residues" evidence="1">
    <location>
        <begin position="1210"/>
        <end position="1225"/>
    </location>
</feature>
<evidence type="ECO:0000313" key="4">
    <source>
        <dbReference type="Proteomes" id="UP000005408"/>
    </source>
</evidence>